<dbReference type="Pfam" id="PF14257">
    <property type="entry name" value="DUF4349"/>
    <property type="match status" value="1"/>
</dbReference>
<keyword evidence="2" id="KW-0472">Membrane</keyword>
<comment type="caution">
    <text evidence="4">The sequence shown here is derived from an EMBL/GenBank/DDBJ whole genome shotgun (WGS) entry which is preliminary data.</text>
</comment>
<feature type="coiled-coil region" evidence="1">
    <location>
        <begin position="119"/>
        <end position="181"/>
    </location>
</feature>
<evidence type="ECO:0000256" key="2">
    <source>
        <dbReference type="SAM" id="Phobius"/>
    </source>
</evidence>
<organism evidence="4 5">
    <name type="scientific">Xanthomonas bonasiae</name>
    <dbReference type="NCBI Taxonomy" id="2810351"/>
    <lineage>
        <taxon>Bacteria</taxon>
        <taxon>Pseudomonadati</taxon>
        <taxon>Pseudomonadota</taxon>
        <taxon>Gammaproteobacteria</taxon>
        <taxon>Lysobacterales</taxon>
        <taxon>Lysobacteraceae</taxon>
        <taxon>Xanthomonas</taxon>
    </lineage>
</organism>
<dbReference type="Proteomes" id="UP000695802">
    <property type="component" value="Unassembled WGS sequence"/>
</dbReference>
<feature type="transmembrane region" description="Helical" evidence="2">
    <location>
        <begin position="220"/>
        <end position="245"/>
    </location>
</feature>
<evidence type="ECO:0000259" key="3">
    <source>
        <dbReference type="Pfam" id="PF14257"/>
    </source>
</evidence>
<protein>
    <submittedName>
        <fullName evidence="4">DUF4349 domain-containing protein</fullName>
    </submittedName>
</protein>
<reference evidence="4 5" key="1">
    <citation type="submission" date="2021-02" db="EMBL/GenBank/DDBJ databases">
        <title>Taxonomically Unique Crown Gall-Associated Xanthomonas Stains Have Deficiency in Virulence Repertories.</title>
        <authorList>
            <person name="Mafakheri H."/>
            <person name="Taghavi S.M."/>
            <person name="Dimkic I."/>
            <person name="Nemanja K."/>
            <person name="Osdaghi E."/>
        </authorList>
    </citation>
    <scope>NUCLEOTIDE SEQUENCE [LARGE SCALE GENOMIC DNA]</scope>
    <source>
        <strain evidence="4 5">FX4</strain>
    </source>
</reference>
<keyword evidence="5" id="KW-1185">Reference proteome</keyword>
<gene>
    <name evidence="4" type="ORF">JR064_13110</name>
</gene>
<sequence length="252" mass="27051">MLALAACSKHSAESAAEAPAAGPAAAPTADGRAAMLAYEHEVNVQLPAAQIEARLKQAQDSCLSGRFGACNVLSMQQRGGESPQATLSVRIVPAGVESLIAQAGNGGEIGSRSTHAEDLAQAVQDNAALQQRLQAEQRRLQEFQQRRDLSVADMISLSAKLAELDTQLLAASQEAAQQRRRIETQRLTLQFAALDGERSRSEIGEAFADTGAIFASATAWAIRTIAALTPFVLLGVVLWWLVAWLRRRRRRA</sequence>
<dbReference type="RefSeq" id="WP_206229997.1">
    <property type="nucleotide sequence ID" value="NZ_JAFIWB010000014.1"/>
</dbReference>
<keyword evidence="1" id="KW-0175">Coiled coil</keyword>
<evidence type="ECO:0000313" key="5">
    <source>
        <dbReference type="Proteomes" id="UP000695802"/>
    </source>
</evidence>
<keyword evidence="2" id="KW-0812">Transmembrane</keyword>
<keyword evidence="2" id="KW-1133">Transmembrane helix</keyword>
<feature type="domain" description="DUF4349" evidence="3">
    <location>
        <begin position="36"/>
        <end position="242"/>
    </location>
</feature>
<name>A0ABS3B680_9XANT</name>
<evidence type="ECO:0000313" key="4">
    <source>
        <dbReference type="EMBL" id="MBN6103105.1"/>
    </source>
</evidence>
<accession>A0ABS3B680</accession>
<dbReference type="InterPro" id="IPR025645">
    <property type="entry name" value="DUF4349"/>
</dbReference>
<evidence type="ECO:0000256" key="1">
    <source>
        <dbReference type="SAM" id="Coils"/>
    </source>
</evidence>
<dbReference type="EMBL" id="JAFIWB010000014">
    <property type="protein sequence ID" value="MBN6103105.1"/>
    <property type="molecule type" value="Genomic_DNA"/>
</dbReference>
<proteinExistence type="predicted"/>